<sequence>MLVKTRVFELSNGSYKNLSELARVMGISVSQVYRVREGKRNINQKFIIGAIKAFPAHRLDDLFYLVAESSTEDEPLAR</sequence>
<dbReference type="EMBL" id="BARV01011200">
    <property type="protein sequence ID" value="GAI04970.1"/>
    <property type="molecule type" value="Genomic_DNA"/>
</dbReference>
<protein>
    <recommendedName>
        <fullName evidence="2">HTH cro/C1-type domain-containing protein</fullName>
    </recommendedName>
</protein>
<dbReference type="AlphaFoldDB" id="X1LRG7"/>
<reference evidence="1" key="1">
    <citation type="journal article" date="2014" name="Front. Microbiol.">
        <title>High frequency of phylogenetically diverse reductive dehalogenase-homologous genes in deep subseafloor sedimentary metagenomes.</title>
        <authorList>
            <person name="Kawai M."/>
            <person name="Futagami T."/>
            <person name="Toyoda A."/>
            <person name="Takaki Y."/>
            <person name="Nishi S."/>
            <person name="Hori S."/>
            <person name="Arai W."/>
            <person name="Tsubouchi T."/>
            <person name="Morono Y."/>
            <person name="Uchiyama I."/>
            <person name="Ito T."/>
            <person name="Fujiyama A."/>
            <person name="Inagaki F."/>
            <person name="Takami H."/>
        </authorList>
    </citation>
    <scope>NUCLEOTIDE SEQUENCE</scope>
    <source>
        <strain evidence="1">Expedition CK06-06</strain>
    </source>
</reference>
<evidence type="ECO:0008006" key="2">
    <source>
        <dbReference type="Google" id="ProtNLM"/>
    </source>
</evidence>
<evidence type="ECO:0000313" key="1">
    <source>
        <dbReference type="EMBL" id="GAI04970.1"/>
    </source>
</evidence>
<proteinExistence type="predicted"/>
<organism evidence="1">
    <name type="scientific">marine sediment metagenome</name>
    <dbReference type="NCBI Taxonomy" id="412755"/>
    <lineage>
        <taxon>unclassified sequences</taxon>
        <taxon>metagenomes</taxon>
        <taxon>ecological metagenomes</taxon>
    </lineage>
</organism>
<comment type="caution">
    <text evidence="1">The sequence shown here is derived from an EMBL/GenBank/DDBJ whole genome shotgun (WGS) entry which is preliminary data.</text>
</comment>
<name>X1LRG7_9ZZZZ</name>
<gene>
    <name evidence="1" type="ORF">S06H3_21345</name>
</gene>
<accession>X1LRG7</accession>